<accession>A0A0K9Z0K9</accession>
<evidence type="ECO:0000259" key="3">
    <source>
        <dbReference type="Pfam" id="PF03061"/>
    </source>
</evidence>
<keyword evidence="7" id="KW-1185">Reference proteome</keyword>
<dbReference type="PATRIC" id="fig|54915.3.peg.5610"/>
<evidence type="ECO:0000256" key="1">
    <source>
        <dbReference type="ARBA" id="ARBA00008324"/>
    </source>
</evidence>
<dbReference type="InterPro" id="IPR039298">
    <property type="entry name" value="ACOT13"/>
</dbReference>
<reference evidence="4 7" key="3">
    <citation type="submission" date="2019-06" db="EMBL/GenBank/DDBJ databases">
        <title>Whole genome shotgun sequence of Brevibacillus reuszeri NBRC 15719.</title>
        <authorList>
            <person name="Hosoyama A."/>
            <person name="Uohara A."/>
            <person name="Ohji S."/>
            <person name="Ichikawa N."/>
        </authorList>
    </citation>
    <scope>NUCLEOTIDE SEQUENCE [LARGE SCALE GENOMIC DNA]</scope>
    <source>
        <strain evidence="4 7">NBRC 15719</strain>
    </source>
</reference>
<gene>
    <name evidence="5" type="ORF">ADS79_02250</name>
    <name evidence="4" type="ORF">BRE01_15450</name>
</gene>
<name>A0A0K9Z0K9_9BACL</name>
<dbReference type="AlphaFoldDB" id="A0A0K9Z0K9"/>
<keyword evidence="2" id="KW-0378">Hydrolase</keyword>
<evidence type="ECO:0000313" key="7">
    <source>
        <dbReference type="Proteomes" id="UP000319578"/>
    </source>
</evidence>
<dbReference type="STRING" id="54915.ADS79_02250"/>
<comment type="similarity">
    <text evidence="1">Belongs to the thioesterase PaaI family.</text>
</comment>
<protein>
    <submittedName>
        <fullName evidence="5">Thioesterase</fullName>
    </submittedName>
</protein>
<sequence length="141" mass="15093">MTTKKYTITNLLDVARKGDTPPPCDSTLQVYADYAENGVAIGRWEVAPLFINGNGVAMGGFLSAAADIMMAYAIASSLNDQQSFASINLQTTFHRPVFQGVVEIEARVERLGKSVAYLVAELTQDGKKVASAVSSVMIMNA</sequence>
<evidence type="ECO:0000313" key="6">
    <source>
        <dbReference type="Proteomes" id="UP000036834"/>
    </source>
</evidence>
<dbReference type="EMBL" id="LGIQ01000002">
    <property type="protein sequence ID" value="KNB74528.1"/>
    <property type="molecule type" value="Genomic_DNA"/>
</dbReference>
<evidence type="ECO:0000313" key="5">
    <source>
        <dbReference type="EMBL" id="KNB74528.1"/>
    </source>
</evidence>
<dbReference type="NCBIfam" id="TIGR00369">
    <property type="entry name" value="unchar_dom_1"/>
    <property type="match status" value="1"/>
</dbReference>
<dbReference type="Proteomes" id="UP000036834">
    <property type="component" value="Unassembled WGS sequence"/>
</dbReference>
<reference evidence="6" key="1">
    <citation type="submission" date="2015-07" db="EMBL/GenBank/DDBJ databases">
        <title>Genome sequencing project for genomic taxonomy and phylogenomics of Bacillus-like bacteria.</title>
        <authorList>
            <person name="Liu B."/>
            <person name="Wang J."/>
            <person name="Zhu Y."/>
            <person name="Liu G."/>
            <person name="Chen Q."/>
            <person name="Chen Z."/>
            <person name="Lan J."/>
            <person name="Che J."/>
            <person name="Ge C."/>
            <person name="Shi H."/>
            <person name="Pan Z."/>
            <person name="Liu X."/>
        </authorList>
    </citation>
    <scope>NUCLEOTIDE SEQUENCE [LARGE SCALE GENOMIC DNA]</scope>
    <source>
        <strain evidence="6">DSM 9887</strain>
    </source>
</reference>
<organism evidence="5 6">
    <name type="scientific">Brevibacillus reuszeri</name>
    <dbReference type="NCBI Taxonomy" id="54915"/>
    <lineage>
        <taxon>Bacteria</taxon>
        <taxon>Bacillati</taxon>
        <taxon>Bacillota</taxon>
        <taxon>Bacilli</taxon>
        <taxon>Bacillales</taxon>
        <taxon>Paenibacillaceae</taxon>
        <taxon>Brevibacillus</taxon>
    </lineage>
</organism>
<dbReference type="PANTHER" id="PTHR21660:SF1">
    <property type="entry name" value="ACYL-COENZYME A THIOESTERASE 13"/>
    <property type="match status" value="1"/>
</dbReference>
<dbReference type="Pfam" id="PF03061">
    <property type="entry name" value="4HBT"/>
    <property type="match status" value="1"/>
</dbReference>
<evidence type="ECO:0000256" key="2">
    <source>
        <dbReference type="ARBA" id="ARBA00022801"/>
    </source>
</evidence>
<comment type="caution">
    <text evidence="5">The sequence shown here is derived from an EMBL/GenBank/DDBJ whole genome shotgun (WGS) entry which is preliminary data.</text>
</comment>
<dbReference type="InterPro" id="IPR006683">
    <property type="entry name" value="Thioestr_dom"/>
</dbReference>
<dbReference type="PANTHER" id="PTHR21660">
    <property type="entry name" value="THIOESTERASE SUPERFAMILY MEMBER-RELATED"/>
    <property type="match status" value="1"/>
</dbReference>
<dbReference type="SUPFAM" id="SSF54637">
    <property type="entry name" value="Thioesterase/thiol ester dehydrase-isomerase"/>
    <property type="match status" value="1"/>
</dbReference>
<dbReference type="RefSeq" id="WP_049736775.1">
    <property type="nucleotide sequence ID" value="NZ_BJON01000006.1"/>
</dbReference>
<dbReference type="Proteomes" id="UP000319578">
    <property type="component" value="Unassembled WGS sequence"/>
</dbReference>
<dbReference type="Gene3D" id="3.10.129.10">
    <property type="entry name" value="Hotdog Thioesterase"/>
    <property type="match status" value="1"/>
</dbReference>
<proteinExistence type="inferred from homology"/>
<dbReference type="CDD" id="cd03443">
    <property type="entry name" value="PaaI_thioesterase"/>
    <property type="match status" value="1"/>
</dbReference>
<dbReference type="GO" id="GO:0047617">
    <property type="term" value="F:fatty acyl-CoA hydrolase activity"/>
    <property type="evidence" value="ECO:0007669"/>
    <property type="project" value="InterPro"/>
</dbReference>
<dbReference type="InterPro" id="IPR029069">
    <property type="entry name" value="HotDog_dom_sf"/>
</dbReference>
<evidence type="ECO:0000313" key="4">
    <source>
        <dbReference type="EMBL" id="GED67843.1"/>
    </source>
</evidence>
<dbReference type="OrthoDB" id="2735402at2"/>
<feature type="domain" description="Thioesterase" evidence="3">
    <location>
        <begin position="54"/>
        <end position="129"/>
    </location>
</feature>
<dbReference type="EMBL" id="BJON01000006">
    <property type="protein sequence ID" value="GED67843.1"/>
    <property type="molecule type" value="Genomic_DNA"/>
</dbReference>
<reference evidence="5" key="2">
    <citation type="submission" date="2015-07" db="EMBL/GenBank/DDBJ databases">
        <title>MeaNS - Measles Nucleotide Surveillance Program.</title>
        <authorList>
            <person name="Tran T."/>
            <person name="Druce J."/>
        </authorList>
    </citation>
    <scope>NUCLEOTIDE SEQUENCE</scope>
    <source>
        <strain evidence="5">DSM 9887</strain>
    </source>
</reference>
<dbReference type="InterPro" id="IPR003736">
    <property type="entry name" value="PAAI_dom"/>
</dbReference>